<dbReference type="KEGG" id="bsed:DN745_16775"/>
<dbReference type="Gene3D" id="3.30.70.970">
    <property type="entry name" value="RraB-like"/>
    <property type="match status" value="1"/>
</dbReference>
<evidence type="ECO:0000259" key="2">
    <source>
        <dbReference type="Pfam" id="PF06877"/>
    </source>
</evidence>
<keyword evidence="4" id="KW-1185">Reference proteome</keyword>
<dbReference type="Pfam" id="PF05117">
    <property type="entry name" value="DUF695"/>
    <property type="match status" value="1"/>
</dbReference>
<gene>
    <name evidence="3" type="ORF">DN745_16775</name>
</gene>
<dbReference type="InterPro" id="IPR036701">
    <property type="entry name" value="RraB-like_sf"/>
</dbReference>
<reference evidence="3 4" key="1">
    <citation type="submission" date="2018-06" db="EMBL/GenBank/DDBJ databases">
        <title>Lujinxingia sediminis gen. nov. sp. nov., a new facultative anaerobic member of the class Deltaproteobacteria, and proposal of Lujinxingaceae fam. nov.</title>
        <authorList>
            <person name="Guo L.-Y."/>
            <person name="Li C.-M."/>
            <person name="Wang S."/>
            <person name="Du Z.-J."/>
        </authorList>
    </citation>
    <scope>NUCLEOTIDE SEQUENCE [LARGE SCALE GENOMIC DNA]</scope>
    <source>
        <strain evidence="3 4">FA350</strain>
    </source>
</reference>
<name>A0A2Z4FQF6_9DELT</name>
<feature type="domain" description="Regulator of ribonuclease activity B" evidence="2">
    <location>
        <begin position="149"/>
        <end position="262"/>
    </location>
</feature>
<dbReference type="Pfam" id="PF06877">
    <property type="entry name" value="RraB"/>
    <property type="match status" value="1"/>
</dbReference>
<sequence>MSFAKKTQTIETFPRRVGAADTMVGVNLSLEARAPLKNLEWVNSLRISLPGADAQDDPAGGHPQITSILHIEPGADALPDDAPRMAGSVSTARSTEWFIYSESPFAEQLQKAIGAQFPDLEVHAHAKHDPDWSVFREFLMPSPQERHLIETRQNYEGLLSRHFQENDGLTLNHTFWFTSPEDRQDFAQSLPMEDYEAHFPDVEDEDMHPFQIPGLPAPDADLEVEYGLMVSHYQRLQLDSLNDRVRDIYRRAMSFGGEYEGWYTPDDRGD</sequence>
<protein>
    <submittedName>
        <fullName evidence="3">Uncharacterized protein</fullName>
    </submittedName>
</protein>
<dbReference type="InterPro" id="IPR016097">
    <property type="entry name" value="DUF695"/>
</dbReference>
<proteinExistence type="predicted"/>
<dbReference type="InterPro" id="IPR009671">
    <property type="entry name" value="RraB_dom"/>
</dbReference>
<dbReference type="AlphaFoldDB" id="A0A2Z4FQF6"/>
<evidence type="ECO:0000313" key="3">
    <source>
        <dbReference type="EMBL" id="AWV90886.1"/>
    </source>
</evidence>
<evidence type="ECO:0000313" key="4">
    <source>
        <dbReference type="Proteomes" id="UP000249799"/>
    </source>
</evidence>
<feature type="domain" description="DUF695" evidence="1">
    <location>
        <begin position="15"/>
        <end position="139"/>
    </location>
</feature>
<dbReference type="OrthoDB" id="5526285at2"/>
<evidence type="ECO:0000259" key="1">
    <source>
        <dbReference type="Pfam" id="PF05117"/>
    </source>
</evidence>
<dbReference type="SUPFAM" id="SSF89946">
    <property type="entry name" value="Hypothetical protein VC0424"/>
    <property type="match status" value="1"/>
</dbReference>
<dbReference type="Proteomes" id="UP000249799">
    <property type="component" value="Chromosome"/>
</dbReference>
<dbReference type="EMBL" id="CP030032">
    <property type="protein sequence ID" value="AWV90886.1"/>
    <property type="molecule type" value="Genomic_DNA"/>
</dbReference>
<accession>A0A2Z4FQF6</accession>
<dbReference type="RefSeq" id="WP_111336630.1">
    <property type="nucleotide sequence ID" value="NZ_CP030032.1"/>
</dbReference>
<organism evidence="3 4">
    <name type="scientific">Bradymonas sediminis</name>
    <dbReference type="NCBI Taxonomy" id="1548548"/>
    <lineage>
        <taxon>Bacteria</taxon>
        <taxon>Deltaproteobacteria</taxon>
        <taxon>Bradymonadales</taxon>
        <taxon>Bradymonadaceae</taxon>
        <taxon>Bradymonas</taxon>
    </lineage>
</organism>